<dbReference type="EMBL" id="FYEW01000001">
    <property type="protein sequence ID" value="SNC62420.1"/>
    <property type="molecule type" value="Genomic_DNA"/>
</dbReference>
<proteinExistence type="predicted"/>
<evidence type="ECO:0000313" key="1">
    <source>
        <dbReference type="EMBL" id="SNC62420.1"/>
    </source>
</evidence>
<accession>A0A212T981</accession>
<reference evidence="2" key="1">
    <citation type="submission" date="2017-06" db="EMBL/GenBank/DDBJ databases">
        <authorList>
            <person name="Varghese N."/>
            <person name="Submissions S."/>
        </authorList>
    </citation>
    <scope>NUCLEOTIDE SEQUENCE [LARGE SCALE GENOMIC DNA]</scope>
    <source>
        <strain evidence="2">DSM 11116</strain>
    </source>
</reference>
<keyword evidence="2" id="KW-1185">Reference proteome</keyword>
<gene>
    <name evidence="1" type="ORF">SAMN06265337_0666</name>
</gene>
<dbReference type="Proteomes" id="UP000198131">
    <property type="component" value="Unassembled WGS sequence"/>
</dbReference>
<sequence>MKPLSLIRRILGLLLLAIAAPTAYLLIKLCDRP</sequence>
<name>A0A212T981_9BACT</name>
<protein>
    <submittedName>
        <fullName evidence="1">Uncharacterized protein</fullName>
    </submittedName>
</protein>
<organism evidence="1 2">
    <name type="scientific">Hymenobacter gelipurpurascens</name>
    <dbReference type="NCBI Taxonomy" id="89968"/>
    <lineage>
        <taxon>Bacteria</taxon>
        <taxon>Pseudomonadati</taxon>
        <taxon>Bacteroidota</taxon>
        <taxon>Cytophagia</taxon>
        <taxon>Cytophagales</taxon>
        <taxon>Hymenobacteraceae</taxon>
        <taxon>Hymenobacter</taxon>
    </lineage>
</organism>
<evidence type="ECO:0000313" key="2">
    <source>
        <dbReference type="Proteomes" id="UP000198131"/>
    </source>
</evidence>
<dbReference type="AlphaFoldDB" id="A0A212T981"/>